<keyword evidence="15" id="KW-1185">Reference proteome</keyword>
<comment type="subcellular location">
    <subcellularLocation>
        <location evidence="1">Membrane</location>
    </subcellularLocation>
</comment>
<gene>
    <name evidence="14" type="ORF">NHX12_014130</name>
</gene>
<feature type="signal peptide" evidence="12">
    <location>
        <begin position="1"/>
        <end position="16"/>
    </location>
</feature>
<keyword evidence="3" id="KW-0812">Transmembrane</keyword>
<dbReference type="InterPro" id="IPR007110">
    <property type="entry name" value="Ig-like_dom"/>
</dbReference>
<keyword evidence="7" id="KW-1133">Transmembrane helix</keyword>
<feature type="compositionally biased region" description="Gly residues" evidence="11">
    <location>
        <begin position="388"/>
        <end position="400"/>
    </location>
</feature>
<feature type="compositionally biased region" description="Polar residues" evidence="11">
    <location>
        <begin position="402"/>
        <end position="412"/>
    </location>
</feature>
<dbReference type="PANTHER" id="PTHR23277">
    <property type="entry name" value="NECTIN-RELATED"/>
    <property type="match status" value="1"/>
</dbReference>
<feature type="compositionally biased region" description="Acidic residues" evidence="11">
    <location>
        <begin position="449"/>
        <end position="466"/>
    </location>
</feature>
<keyword evidence="10" id="KW-0325">Glycoprotein</keyword>
<dbReference type="InterPro" id="IPR013783">
    <property type="entry name" value="Ig-like_fold"/>
</dbReference>
<dbReference type="GO" id="GO:0007156">
    <property type="term" value="P:homophilic cell adhesion via plasma membrane adhesion molecules"/>
    <property type="evidence" value="ECO:0007669"/>
    <property type="project" value="TreeGrafter"/>
</dbReference>
<dbReference type="GO" id="GO:0016020">
    <property type="term" value="C:membrane"/>
    <property type="evidence" value="ECO:0007669"/>
    <property type="project" value="UniProtKB-SubCell"/>
</dbReference>
<feature type="domain" description="Ig-like" evidence="13">
    <location>
        <begin position="75"/>
        <end position="158"/>
    </location>
</feature>
<sequence length="517" mass="57265">MLRALSLCLLVHLFSAFGLWSGRVRFQGNEPTGLDSSLIIKSTQLTDEGRYTCRIVTFPNGNFERKLSLTVWTIPISTLEPSILVEGQSFRRAAACRSVGRPRPSLSWDTDLTTGELTNSTSDTGSFSSFYSLHPLRSMNGKRLDCLVWHPSYTQPLRHRNTLVVHYPPDAKVSGYDNNWFLGMEAGMLHCVSGGNPKPQNFTWTRQGGVLPQGVIPHPNGTLVFGHPLSGLDAGLYQCEAKNAVGISKESVDVKVTDEEPRKTGLDNFLLIARRNKNLERQLTVKDNEISNLVRQASIRRVNSDQMDSIEQDQALTLDHLGRPVLQNGSRRGMGKMLDRDEEKRLRVESYARSSTISLQDKRMHPPLVPSPFPVLHSTEILRNRNGSGIGLSPDGGGGRVANSNRNQQHSPLSYGYPSPTDEEDEEDEGLGGLMCPENQGRRAHSDQDPGEEGDPDGDDEEDDPYGSETNSSLLLEPQRVHFHAQPHHLANGSLRSKTRSPLPNPHASLIHKAQIV</sequence>
<dbReference type="InterPro" id="IPR051427">
    <property type="entry name" value="Nectin/Nectin-like"/>
</dbReference>
<accession>A0A9Q0DBR1</accession>
<dbReference type="Pfam" id="PF07686">
    <property type="entry name" value="V-set"/>
    <property type="match status" value="1"/>
</dbReference>
<evidence type="ECO:0000256" key="4">
    <source>
        <dbReference type="ARBA" id="ARBA00022729"/>
    </source>
</evidence>
<evidence type="ECO:0000256" key="11">
    <source>
        <dbReference type="SAM" id="MobiDB-lite"/>
    </source>
</evidence>
<organism evidence="14 15">
    <name type="scientific">Muraenolepis orangiensis</name>
    <name type="common">Patagonian moray cod</name>
    <dbReference type="NCBI Taxonomy" id="630683"/>
    <lineage>
        <taxon>Eukaryota</taxon>
        <taxon>Metazoa</taxon>
        <taxon>Chordata</taxon>
        <taxon>Craniata</taxon>
        <taxon>Vertebrata</taxon>
        <taxon>Euteleostomi</taxon>
        <taxon>Actinopterygii</taxon>
        <taxon>Neopterygii</taxon>
        <taxon>Teleostei</taxon>
        <taxon>Neoteleostei</taxon>
        <taxon>Acanthomorphata</taxon>
        <taxon>Zeiogadaria</taxon>
        <taxon>Gadariae</taxon>
        <taxon>Gadiformes</taxon>
        <taxon>Muraenolepidoidei</taxon>
        <taxon>Muraenolepididae</taxon>
        <taxon>Muraenolepis</taxon>
    </lineage>
</organism>
<evidence type="ECO:0000256" key="1">
    <source>
        <dbReference type="ARBA" id="ARBA00004370"/>
    </source>
</evidence>
<dbReference type="PROSITE" id="PS50835">
    <property type="entry name" value="IG_LIKE"/>
    <property type="match status" value="2"/>
</dbReference>
<evidence type="ECO:0000313" key="15">
    <source>
        <dbReference type="Proteomes" id="UP001148018"/>
    </source>
</evidence>
<evidence type="ECO:0000259" key="13">
    <source>
        <dbReference type="PROSITE" id="PS50835"/>
    </source>
</evidence>
<evidence type="ECO:0000256" key="12">
    <source>
        <dbReference type="SAM" id="SignalP"/>
    </source>
</evidence>
<keyword evidence="6" id="KW-0130">Cell adhesion</keyword>
<protein>
    <recommendedName>
        <fullName evidence="13">Ig-like domain-containing protein</fullName>
    </recommendedName>
</protein>
<feature type="region of interest" description="Disordered" evidence="11">
    <location>
        <begin position="321"/>
        <end position="345"/>
    </location>
</feature>
<dbReference type="InterPro" id="IPR013162">
    <property type="entry name" value="CD80_C2-set"/>
</dbReference>
<feature type="compositionally biased region" description="Acidic residues" evidence="11">
    <location>
        <begin position="421"/>
        <end position="430"/>
    </location>
</feature>
<evidence type="ECO:0000256" key="2">
    <source>
        <dbReference type="ARBA" id="ARBA00007810"/>
    </source>
</evidence>
<dbReference type="GO" id="GO:0007157">
    <property type="term" value="P:heterophilic cell-cell adhesion via plasma membrane cell adhesion molecules"/>
    <property type="evidence" value="ECO:0007669"/>
    <property type="project" value="TreeGrafter"/>
</dbReference>
<dbReference type="Pfam" id="PF08205">
    <property type="entry name" value="C2-set_2"/>
    <property type="match status" value="1"/>
</dbReference>
<keyword evidence="8" id="KW-0472">Membrane</keyword>
<evidence type="ECO:0000256" key="7">
    <source>
        <dbReference type="ARBA" id="ARBA00022989"/>
    </source>
</evidence>
<dbReference type="Pfam" id="PF13927">
    <property type="entry name" value="Ig_3"/>
    <property type="match status" value="1"/>
</dbReference>
<dbReference type="OrthoDB" id="8872282at2759"/>
<dbReference type="PANTHER" id="PTHR23277:SF11">
    <property type="entry name" value="NECTIN-4"/>
    <property type="match status" value="1"/>
</dbReference>
<keyword evidence="4 12" id="KW-0732">Signal</keyword>
<dbReference type="InterPro" id="IPR013106">
    <property type="entry name" value="Ig_V-set"/>
</dbReference>
<dbReference type="Proteomes" id="UP001148018">
    <property type="component" value="Unassembled WGS sequence"/>
</dbReference>
<feature type="chain" id="PRO_5040510074" description="Ig-like domain-containing protein" evidence="12">
    <location>
        <begin position="17"/>
        <end position="517"/>
    </location>
</feature>
<evidence type="ECO:0000313" key="14">
    <source>
        <dbReference type="EMBL" id="KAJ3585411.1"/>
    </source>
</evidence>
<comment type="similarity">
    <text evidence="2">Belongs to the nectin family.</text>
</comment>
<feature type="domain" description="Ig-like" evidence="13">
    <location>
        <begin position="169"/>
        <end position="257"/>
    </location>
</feature>
<dbReference type="AlphaFoldDB" id="A0A9Q0DBR1"/>
<keyword evidence="5" id="KW-0677">Repeat</keyword>
<comment type="caution">
    <text evidence="14">The sequence shown here is derived from an EMBL/GenBank/DDBJ whole genome shotgun (WGS) entry which is preliminary data.</text>
</comment>
<dbReference type="EMBL" id="JANIIK010000118">
    <property type="protein sequence ID" value="KAJ3585411.1"/>
    <property type="molecule type" value="Genomic_DNA"/>
</dbReference>
<dbReference type="Gene3D" id="2.60.40.10">
    <property type="entry name" value="Immunoglobulins"/>
    <property type="match status" value="3"/>
</dbReference>
<evidence type="ECO:0000256" key="5">
    <source>
        <dbReference type="ARBA" id="ARBA00022737"/>
    </source>
</evidence>
<proteinExistence type="inferred from homology"/>
<dbReference type="SUPFAM" id="SSF48726">
    <property type="entry name" value="Immunoglobulin"/>
    <property type="match status" value="3"/>
</dbReference>
<evidence type="ECO:0000256" key="3">
    <source>
        <dbReference type="ARBA" id="ARBA00022692"/>
    </source>
</evidence>
<name>A0A9Q0DBR1_9TELE</name>
<evidence type="ECO:0000256" key="10">
    <source>
        <dbReference type="ARBA" id="ARBA00023180"/>
    </source>
</evidence>
<feature type="region of interest" description="Disordered" evidence="11">
    <location>
        <begin position="386"/>
        <end position="517"/>
    </location>
</feature>
<dbReference type="InterPro" id="IPR036179">
    <property type="entry name" value="Ig-like_dom_sf"/>
</dbReference>
<evidence type="ECO:0000256" key="9">
    <source>
        <dbReference type="ARBA" id="ARBA00023157"/>
    </source>
</evidence>
<evidence type="ECO:0000256" key="8">
    <source>
        <dbReference type="ARBA" id="ARBA00023136"/>
    </source>
</evidence>
<keyword evidence="9" id="KW-1015">Disulfide bond</keyword>
<dbReference type="GO" id="GO:0005912">
    <property type="term" value="C:adherens junction"/>
    <property type="evidence" value="ECO:0007669"/>
    <property type="project" value="TreeGrafter"/>
</dbReference>
<reference evidence="14" key="1">
    <citation type="submission" date="2022-07" db="EMBL/GenBank/DDBJ databases">
        <title>Chromosome-level genome of Muraenolepis orangiensis.</title>
        <authorList>
            <person name="Kim J."/>
        </authorList>
    </citation>
    <scope>NUCLEOTIDE SEQUENCE</scope>
    <source>
        <strain evidence="14">KU_S4_2022</strain>
        <tissue evidence="14">Muscle</tissue>
    </source>
</reference>
<evidence type="ECO:0000256" key="6">
    <source>
        <dbReference type="ARBA" id="ARBA00022889"/>
    </source>
</evidence>